<accession>A0A937X5D9</accession>
<evidence type="ECO:0000256" key="1">
    <source>
        <dbReference type="SAM" id="MobiDB-lite"/>
    </source>
</evidence>
<evidence type="ECO:0000313" key="2">
    <source>
        <dbReference type="EMBL" id="MBM3273931.1"/>
    </source>
</evidence>
<dbReference type="EMBL" id="VGJX01000080">
    <property type="protein sequence ID" value="MBM3273931.1"/>
    <property type="molecule type" value="Genomic_DNA"/>
</dbReference>
<sequence>MRRIALAVLVLALAAGCAGQTQRGRGAVDEETHRRPFAEPGEGTELRLAAPPPVNRTPVSAASPWADEAIQVALDELSIYRVKGPEEIKPLLNQSPVGEAYDRFAAQPDDPEVMLAAALAIGRAARCDYVMMEVIDRLARDGDSGAGYPAILVAYRAHLVHVASAKVLWSQGYSTRLQPKTDEAEPAIRWALLQSGRDLVARIPWRKER</sequence>
<gene>
    <name evidence="2" type="ORF">FJZ00_02170</name>
</gene>
<evidence type="ECO:0000313" key="3">
    <source>
        <dbReference type="Proteomes" id="UP000703893"/>
    </source>
</evidence>
<proteinExistence type="predicted"/>
<organism evidence="2 3">
    <name type="scientific">Candidatus Tanganyikabacteria bacterium</name>
    <dbReference type="NCBI Taxonomy" id="2961651"/>
    <lineage>
        <taxon>Bacteria</taxon>
        <taxon>Bacillati</taxon>
        <taxon>Candidatus Sericytochromatia</taxon>
        <taxon>Candidatus Tanganyikabacteria</taxon>
    </lineage>
</organism>
<name>A0A937X5D9_9BACT</name>
<dbReference type="PROSITE" id="PS51257">
    <property type="entry name" value="PROKAR_LIPOPROTEIN"/>
    <property type="match status" value="1"/>
</dbReference>
<dbReference type="Proteomes" id="UP000703893">
    <property type="component" value="Unassembled WGS sequence"/>
</dbReference>
<feature type="compositionally biased region" description="Basic and acidic residues" evidence="1">
    <location>
        <begin position="26"/>
        <end position="37"/>
    </location>
</feature>
<comment type="caution">
    <text evidence="2">The sequence shown here is derived from an EMBL/GenBank/DDBJ whole genome shotgun (WGS) entry which is preliminary data.</text>
</comment>
<protein>
    <submittedName>
        <fullName evidence="2">Uncharacterized protein</fullName>
    </submittedName>
</protein>
<feature type="region of interest" description="Disordered" evidence="1">
    <location>
        <begin position="21"/>
        <end position="53"/>
    </location>
</feature>
<reference evidence="2 3" key="1">
    <citation type="submission" date="2019-03" db="EMBL/GenBank/DDBJ databases">
        <title>Lake Tanganyika Metagenome-Assembled Genomes (MAGs).</title>
        <authorList>
            <person name="Tran P."/>
        </authorList>
    </citation>
    <scope>NUCLEOTIDE SEQUENCE [LARGE SCALE GENOMIC DNA]</scope>
    <source>
        <strain evidence="2">K_DeepCast_65m_m2_236</strain>
    </source>
</reference>
<dbReference type="AlphaFoldDB" id="A0A937X5D9"/>